<reference evidence="1 2" key="2">
    <citation type="submission" date="2018-11" db="EMBL/GenBank/DDBJ databases">
        <authorList>
            <consortium name="Pathogen Informatics"/>
        </authorList>
    </citation>
    <scope>NUCLEOTIDE SEQUENCE [LARGE SCALE GENOMIC DNA]</scope>
    <source>
        <strain evidence="1 2">Egypt</strain>
    </source>
</reference>
<name>A0A183BFM4_9TREM</name>
<gene>
    <name evidence="1" type="ORF">ECPE_LOCUS18009</name>
</gene>
<keyword evidence="2" id="KW-1185">Reference proteome</keyword>
<protein>
    <submittedName>
        <fullName evidence="3">Endo/exonuclease/phosphatase domain-containing protein</fullName>
    </submittedName>
</protein>
<dbReference type="EMBL" id="UZAN01073743">
    <property type="protein sequence ID" value="VDP95401.1"/>
    <property type="molecule type" value="Genomic_DNA"/>
</dbReference>
<evidence type="ECO:0000313" key="2">
    <source>
        <dbReference type="Proteomes" id="UP000272942"/>
    </source>
</evidence>
<evidence type="ECO:0000313" key="3">
    <source>
        <dbReference type="WBParaSite" id="ECPE_0001805501-mRNA-1"/>
    </source>
</evidence>
<organism evidence="3">
    <name type="scientific">Echinostoma caproni</name>
    <dbReference type="NCBI Taxonomy" id="27848"/>
    <lineage>
        <taxon>Eukaryota</taxon>
        <taxon>Metazoa</taxon>
        <taxon>Spiralia</taxon>
        <taxon>Lophotrochozoa</taxon>
        <taxon>Platyhelminthes</taxon>
        <taxon>Trematoda</taxon>
        <taxon>Digenea</taxon>
        <taxon>Plagiorchiida</taxon>
        <taxon>Echinostomata</taxon>
        <taxon>Echinostomatoidea</taxon>
        <taxon>Echinostomatidae</taxon>
        <taxon>Echinostoma</taxon>
    </lineage>
</organism>
<dbReference type="Proteomes" id="UP000272942">
    <property type="component" value="Unassembled WGS sequence"/>
</dbReference>
<dbReference type="WBParaSite" id="ECPE_0001805501-mRNA-1">
    <property type="protein sequence ID" value="ECPE_0001805501-mRNA-1"/>
    <property type="gene ID" value="ECPE_0001805501"/>
</dbReference>
<evidence type="ECO:0000313" key="1">
    <source>
        <dbReference type="EMBL" id="VDP95401.1"/>
    </source>
</evidence>
<accession>A0A183BFM4</accession>
<reference evidence="3" key="1">
    <citation type="submission" date="2016-06" db="UniProtKB">
        <authorList>
            <consortium name="WormBaseParasite"/>
        </authorList>
    </citation>
    <scope>IDENTIFICATION</scope>
</reference>
<dbReference type="AlphaFoldDB" id="A0A183BFM4"/>
<sequence>MTVVTANRKDRPNDVLTQLETGKELWDTVARRASVDVIPSAAPQRLKAKNQTEGDHMTTPNIQACSFTIQSPNCIVTVVGAYRALLSDEEENGQLRNYLAGVSNHAELLVIMGDFNSPE</sequence>
<dbReference type="InterPro" id="IPR036691">
    <property type="entry name" value="Endo/exonu/phosph_ase_sf"/>
</dbReference>
<proteinExistence type="predicted"/>
<dbReference type="SUPFAM" id="SSF56219">
    <property type="entry name" value="DNase I-like"/>
    <property type="match status" value="1"/>
</dbReference>